<dbReference type="SUPFAM" id="SSF158472">
    <property type="entry name" value="HAMP domain-like"/>
    <property type="match status" value="1"/>
</dbReference>
<evidence type="ECO:0000256" key="11">
    <source>
        <dbReference type="ARBA" id="ARBA00022989"/>
    </source>
</evidence>
<proteinExistence type="predicted"/>
<evidence type="ECO:0000259" key="17">
    <source>
        <dbReference type="PROSITE" id="PS50109"/>
    </source>
</evidence>
<dbReference type="OrthoDB" id="9811306at2"/>
<feature type="compositionally biased region" description="Basic and acidic residues" evidence="15">
    <location>
        <begin position="615"/>
        <end position="628"/>
    </location>
</feature>
<dbReference type="CDD" id="cd06225">
    <property type="entry name" value="HAMP"/>
    <property type="match status" value="1"/>
</dbReference>
<evidence type="ECO:0000256" key="15">
    <source>
        <dbReference type="SAM" id="MobiDB-lite"/>
    </source>
</evidence>
<feature type="domain" description="Histidine kinase" evidence="17">
    <location>
        <begin position="408"/>
        <end position="607"/>
    </location>
</feature>
<gene>
    <name evidence="19" type="ORF">SAMN04487965_1344</name>
</gene>
<dbReference type="PIRSF" id="PIRSF003167">
    <property type="entry name" value="STHK_NarX/NarQ"/>
    <property type="match status" value="1"/>
</dbReference>
<dbReference type="Pfam" id="PF00672">
    <property type="entry name" value="HAMP"/>
    <property type="match status" value="1"/>
</dbReference>
<keyword evidence="12 14" id="KW-0902">Two-component regulatory system</keyword>
<dbReference type="CDD" id="cd19408">
    <property type="entry name" value="NarX_NarQ_sensor"/>
    <property type="match status" value="1"/>
</dbReference>
<evidence type="ECO:0000256" key="9">
    <source>
        <dbReference type="ARBA" id="ARBA00022777"/>
    </source>
</evidence>
<dbReference type="Proteomes" id="UP000184170">
    <property type="component" value="Unassembled WGS sequence"/>
</dbReference>
<keyword evidence="6 14" id="KW-0808">Transferase</keyword>
<dbReference type="InterPro" id="IPR050482">
    <property type="entry name" value="Sensor_HK_TwoCompSys"/>
</dbReference>
<evidence type="ECO:0000256" key="12">
    <source>
        <dbReference type="ARBA" id="ARBA00023012"/>
    </source>
</evidence>
<evidence type="ECO:0000256" key="1">
    <source>
        <dbReference type="ARBA" id="ARBA00000085"/>
    </source>
</evidence>
<evidence type="ECO:0000256" key="8">
    <source>
        <dbReference type="ARBA" id="ARBA00022741"/>
    </source>
</evidence>
<dbReference type="InterPro" id="IPR029095">
    <property type="entry name" value="NarX-like_N"/>
</dbReference>
<dbReference type="InterPro" id="IPR005467">
    <property type="entry name" value="His_kinase_dom"/>
</dbReference>
<dbReference type="GO" id="GO:0005886">
    <property type="term" value="C:plasma membrane"/>
    <property type="evidence" value="ECO:0007669"/>
    <property type="project" value="UniProtKB-SubCell"/>
</dbReference>
<comment type="subcellular location">
    <subcellularLocation>
        <location evidence="2">Cell inner membrane</location>
        <topology evidence="2">Multi-pass membrane protein</topology>
    </subcellularLocation>
</comment>
<keyword evidence="3 14" id="KW-1003">Cell membrane</keyword>
<evidence type="ECO:0000256" key="6">
    <source>
        <dbReference type="ARBA" id="ARBA00022679"/>
    </source>
</evidence>
<dbReference type="EC" id="2.7.13.3" evidence="14"/>
<evidence type="ECO:0000256" key="10">
    <source>
        <dbReference type="ARBA" id="ARBA00022840"/>
    </source>
</evidence>
<dbReference type="InterPro" id="IPR042295">
    <property type="entry name" value="NarX-like_N_sf"/>
</dbReference>
<dbReference type="CDD" id="cd16917">
    <property type="entry name" value="HATPase_UhpB-NarQ-NarX-like"/>
    <property type="match status" value="1"/>
</dbReference>
<dbReference type="PROSITE" id="PS50885">
    <property type="entry name" value="HAMP"/>
    <property type="match status" value="1"/>
</dbReference>
<feature type="transmembrane region" description="Helical" evidence="16">
    <location>
        <begin position="12"/>
        <end position="37"/>
    </location>
</feature>
<dbReference type="InterPro" id="IPR011712">
    <property type="entry name" value="Sig_transdc_His_kin_sub3_dim/P"/>
</dbReference>
<dbReference type="EMBL" id="FQVA01000001">
    <property type="protein sequence ID" value="SHF09127.1"/>
    <property type="molecule type" value="Genomic_DNA"/>
</dbReference>
<dbReference type="GO" id="GO:0046983">
    <property type="term" value="F:protein dimerization activity"/>
    <property type="evidence" value="ECO:0007669"/>
    <property type="project" value="UniProtKB-UniRule"/>
</dbReference>
<dbReference type="SMART" id="SM00387">
    <property type="entry name" value="HATPase_c"/>
    <property type="match status" value="1"/>
</dbReference>
<keyword evidence="7 16" id="KW-0812">Transmembrane</keyword>
<keyword evidence="13 14" id="KW-0472">Membrane</keyword>
<dbReference type="InterPro" id="IPR036890">
    <property type="entry name" value="HATPase_C_sf"/>
</dbReference>
<dbReference type="GO" id="GO:0000155">
    <property type="term" value="F:phosphorelay sensor kinase activity"/>
    <property type="evidence" value="ECO:0007669"/>
    <property type="project" value="UniProtKB-UniRule"/>
</dbReference>
<dbReference type="InterPro" id="IPR003660">
    <property type="entry name" value="HAMP_dom"/>
</dbReference>
<dbReference type="Pfam" id="PF13675">
    <property type="entry name" value="PilJ"/>
    <property type="match status" value="1"/>
</dbReference>
<dbReference type="STRING" id="494016.SAMN04487965_1344"/>
<dbReference type="Gene3D" id="3.30.565.10">
    <property type="entry name" value="Histidine kinase-like ATPase, C-terminal domain"/>
    <property type="match status" value="1"/>
</dbReference>
<evidence type="ECO:0000259" key="18">
    <source>
        <dbReference type="PROSITE" id="PS50885"/>
    </source>
</evidence>
<keyword evidence="9 14" id="KW-0418">Kinase</keyword>
<dbReference type="InterPro" id="IPR016380">
    <property type="entry name" value="Sig_transdc_His_kin_NarX/NarQ"/>
</dbReference>
<evidence type="ECO:0000256" key="7">
    <source>
        <dbReference type="ARBA" id="ARBA00022692"/>
    </source>
</evidence>
<evidence type="ECO:0000256" key="4">
    <source>
        <dbReference type="ARBA" id="ARBA00022519"/>
    </source>
</evidence>
<name>A0A1M4YU88_9GAMM</name>
<dbReference type="AlphaFoldDB" id="A0A1M4YU88"/>
<dbReference type="Pfam" id="PF02518">
    <property type="entry name" value="HATPase_c"/>
    <property type="match status" value="1"/>
</dbReference>
<dbReference type="GO" id="GO:0005524">
    <property type="term" value="F:ATP binding"/>
    <property type="evidence" value="ECO:0007669"/>
    <property type="project" value="UniProtKB-UniRule"/>
</dbReference>
<dbReference type="PANTHER" id="PTHR24421">
    <property type="entry name" value="NITRATE/NITRITE SENSOR PROTEIN NARX-RELATED"/>
    <property type="match status" value="1"/>
</dbReference>
<dbReference type="PANTHER" id="PTHR24421:SF10">
    <property type="entry name" value="NITRATE_NITRITE SENSOR PROTEIN NARQ"/>
    <property type="match status" value="1"/>
</dbReference>
<dbReference type="Pfam" id="PF07730">
    <property type="entry name" value="HisKA_3"/>
    <property type="match status" value="1"/>
</dbReference>
<evidence type="ECO:0000256" key="5">
    <source>
        <dbReference type="ARBA" id="ARBA00022553"/>
    </source>
</evidence>
<dbReference type="InterPro" id="IPR003594">
    <property type="entry name" value="HATPase_dom"/>
</dbReference>
<keyword evidence="4 14" id="KW-0997">Cell inner membrane</keyword>
<comment type="catalytic activity">
    <reaction evidence="1 14">
        <text>ATP + protein L-histidine = ADP + protein N-phospho-L-histidine.</text>
        <dbReference type="EC" id="2.7.13.3"/>
    </reaction>
</comment>
<feature type="region of interest" description="Disordered" evidence="15">
    <location>
        <begin position="615"/>
        <end position="637"/>
    </location>
</feature>
<protein>
    <recommendedName>
        <fullName evidence="14">Sensor protein</fullName>
        <ecNumber evidence="14">2.7.13.3</ecNumber>
    </recommendedName>
</protein>
<dbReference type="RefSeq" id="WP_073272954.1">
    <property type="nucleotide sequence ID" value="NZ_FQVA01000001.1"/>
</dbReference>
<dbReference type="Gene3D" id="1.20.120.960">
    <property type="entry name" value="Histidine kinase NarX, sensor domain"/>
    <property type="match status" value="1"/>
</dbReference>
<evidence type="ECO:0000256" key="14">
    <source>
        <dbReference type="PIRNR" id="PIRNR003167"/>
    </source>
</evidence>
<keyword evidence="5" id="KW-0597">Phosphoprotein</keyword>
<evidence type="ECO:0000256" key="16">
    <source>
        <dbReference type="SAM" id="Phobius"/>
    </source>
</evidence>
<reference evidence="20" key="1">
    <citation type="submission" date="2016-11" db="EMBL/GenBank/DDBJ databases">
        <authorList>
            <person name="Varghese N."/>
            <person name="Submissions S."/>
        </authorList>
    </citation>
    <scope>NUCLEOTIDE SEQUENCE [LARGE SCALE GENOMIC DNA]</scope>
    <source>
        <strain evidence="20">CGMCC 1.7063</strain>
    </source>
</reference>
<feature type="domain" description="HAMP" evidence="18">
    <location>
        <begin position="188"/>
        <end position="241"/>
    </location>
</feature>
<dbReference type="PROSITE" id="PS50109">
    <property type="entry name" value="HIS_KIN"/>
    <property type="match status" value="1"/>
</dbReference>
<keyword evidence="8 14" id="KW-0547">Nucleotide-binding</keyword>
<evidence type="ECO:0000313" key="19">
    <source>
        <dbReference type="EMBL" id="SHF09127.1"/>
    </source>
</evidence>
<sequence>MAKVFHRIRQSIVFRIGVLLLLTAVVAISSMVASYVISDAAQHDAEAINVSGFVRAMSYKLASTAQSGDAAATQELADALNKRLKKISDISNFPLSDSSAAARDFREVQQDWQQHMRPLLEAVATGERDIGSAELLATTDTFVDKVDKLVLDYQRIAEDKVEFLRIVQLTSLFATITLVYFSMFTLSRSVEQPLRELIASCRGIARGNFRPRLTMLESEDELGMLAQTIKGMSEVIDQTHRQLEDRVKEKTKQLQQSHEVLDFQYRLARRISEGPLNGNEIERWLEEFSELTNLSDLDLCLMTPEGETPYEHLIYGEGNRSCEEQECFSCSRSCGPAAGIEQRLYRFPLEADKRNYGVLVCSLPSHQLLHREQQQRLSAFADAITTAITLKERGEHERRVALMDERGIIARELHDSLAQSLSYLKIQVARLSRCTKSDSIDRDQVSEITDELKQGLNSSYRQLRELLTTFRLQVAEGGLRDILQRSVEQYREQHPEINIEFNYELEEIPLTPNEEIHLLQLVREASQNAVYHSWGDRVSINLVPGAGQRVLASICDNGKGISDSPEKRNHFGMSIMQERASNLRGELDIHRRDTGGTEVAFSFLPEYARARLPENRDDSDVFHSDRRASGSSGKFGN</sequence>
<evidence type="ECO:0000256" key="3">
    <source>
        <dbReference type="ARBA" id="ARBA00022475"/>
    </source>
</evidence>
<evidence type="ECO:0000256" key="13">
    <source>
        <dbReference type="ARBA" id="ARBA00023136"/>
    </source>
</evidence>
<keyword evidence="20" id="KW-1185">Reference proteome</keyword>
<keyword evidence="11 16" id="KW-1133">Transmembrane helix</keyword>
<accession>A0A1M4YU88</accession>
<dbReference type="SUPFAM" id="SSF55874">
    <property type="entry name" value="ATPase domain of HSP90 chaperone/DNA topoisomerase II/histidine kinase"/>
    <property type="match status" value="1"/>
</dbReference>
<dbReference type="Gene3D" id="1.20.5.1930">
    <property type="match status" value="1"/>
</dbReference>
<evidence type="ECO:0000313" key="20">
    <source>
        <dbReference type="Proteomes" id="UP000184170"/>
    </source>
</evidence>
<evidence type="ECO:0000256" key="2">
    <source>
        <dbReference type="ARBA" id="ARBA00004429"/>
    </source>
</evidence>
<keyword evidence="10 14" id="KW-0067">ATP-binding</keyword>
<dbReference type="SMART" id="SM00304">
    <property type="entry name" value="HAMP"/>
    <property type="match status" value="1"/>
</dbReference>
<organism evidence="19 20">
    <name type="scientific">Microbulbifer donghaiensis</name>
    <dbReference type="NCBI Taxonomy" id="494016"/>
    <lineage>
        <taxon>Bacteria</taxon>
        <taxon>Pseudomonadati</taxon>
        <taxon>Pseudomonadota</taxon>
        <taxon>Gammaproteobacteria</taxon>
        <taxon>Cellvibrionales</taxon>
        <taxon>Microbulbiferaceae</taxon>
        <taxon>Microbulbifer</taxon>
    </lineage>
</organism>
<dbReference type="Gene3D" id="6.10.340.10">
    <property type="match status" value="1"/>
</dbReference>